<comment type="caution">
    <text evidence="3">The sequence shown here is derived from an EMBL/GenBank/DDBJ whole genome shotgun (WGS) entry which is preliminary data.</text>
</comment>
<dbReference type="Gene3D" id="3.40.50.12710">
    <property type="match status" value="1"/>
</dbReference>
<dbReference type="GO" id="GO:0035243">
    <property type="term" value="F:protein-arginine omega-N symmetric methyltransferase activity"/>
    <property type="evidence" value="ECO:0007669"/>
    <property type="project" value="TreeGrafter"/>
</dbReference>
<dbReference type="PANTHER" id="PTHR12049:SF7">
    <property type="entry name" value="PROTEIN ARGININE METHYLTRANSFERASE NDUFAF7, MITOCHONDRIAL"/>
    <property type="match status" value="1"/>
</dbReference>
<dbReference type="InterPro" id="IPR003788">
    <property type="entry name" value="NDUFAF7"/>
</dbReference>
<evidence type="ECO:0000256" key="2">
    <source>
        <dbReference type="ARBA" id="ARBA00022679"/>
    </source>
</evidence>
<dbReference type="EMBL" id="JACIEB010000005">
    <property type="protein sequence ID" value="MBB3982566.1"/>
    <property type="molecule type" value="Genomic_DNA"/>
</dbReference>
<organism evidence="3 4">
    <name type="scientific">Sphingobium fontiphilum</name>
    <dbReference type="NCBI Taxonomy" id="944425"/>
    <lineage>
        <taxon>Bacteria</taxon>
        <taxon>Pseudomonadati</taxon>
        <taxon>Pseudomonadota</taxon>
        <taxon>Alphaproteobacteria</taxon>
        <taxon>Sphingomonadales</taxon>
        <taxon>Sphingomonadaceae</taxon>
        <taxon>Sphingobium</taxon>
    </lineage>
</organism>
<reference evidence="3 4" key="1">
    <citation type="submission" date="2020-08" db="EMBL/GenBank/DDBJ databases">
        <title>Genomic Encyclopedia of Type Strains, Phase IV (KMG-IV): sequencing the most valuable type-strain genomes for metagenomic binning, comparative biology and taxonomic classification.</title>
        <authorList>
            <person name="Goeker M."/>
        </authorList>
    </citation>
    <scope>NUCLEOTIDE SEQUENCE [LARGE SCALE GENOMIC DNA]</scope>
    <source>
        <strain evidence="3 4">DSM 29348</strain>
    </source>
</reference>
<evidence type="ECO:0000256" key="1">
    <source>
        <dbReference type="ARBA" id="ARBA00022603"/>
    </source>
</evidence>
<dbReference type="AlphaFoldDB" id="A0A7W6DFZ2"/>
<gene>
    <name evidence="3" type="ORF">GGR44_002232</name>
</gene>
<sequence length="363" mass="39130">MSADRSSVDPGALPLPQRLARQIEAGGPISIAHYMAEANAHYYGGRDPLGQDGDFTTAPEISQMFGELVGLALADMWMRSGRRPNPLYVELGPGRGTLAADALRAMEGAALAPRVHFVETSEALKSRQRVLLPHITHHDSIDGLPTEGPLLVVANEFFDALPIRQIVRTGSEWRERVVIRRESGEGIQFLPMPGYRQITSGLPALAEQAQDGAVIETPPAGAAIALTLANRIARQGGGAIIIDYGYEGPAIGDTLQAVRRHRFVDPFRDPGEVDLTAHVDFAVIGNMARQAGLRVLGPVGQGDFLRRLGIDVRAAQLAAARPDHAQALEIARQRLTADDQMGTLFKVMAFVHPDWAEPAGFEG</sequence>
<dbReference type="Proteomes" id="UP000552757">
    <property type="component" value="Unassembled WGS sequence"/>
</dbReference>
<dbReference type="InterPro" id="IPR029063">
    <property type="entry name" value="SAM-dependent_MTases_sf"/>
</dbReference>
<accession>A0A7W6DFZ2</accession>
<dbReference type="InterPro" id="IPR038375">
    <property type="entry name" value="NDUFAF7_sf"/>
</dbReference>
<protein>
    <submittedName>
        <fullName evidence="3">SAM-dependent MidA family methyltransferase</fullName>
    </submittedName>
</protein>
<dbReference type="RefSeq" id="WP_343052327.1">
    <property type="nucleotide sequence ID" value="NZ_JACIEB010000005.1"/>
</dbReference>
<dbReference type="Pfam" id="PF02636">
    <property type="entry name" value="Methyltransf_28"/>
    <property type="match status" value="1"/>
</dbReference>
<proteinExistence type="predicted"/>
<dbReference type="GO" id="GO:0032259">
    <property type="term" value="P:methylation"/>
    <property type="evidence" value="ECO:0007669"/>
    <property type="project" value="UniProtKB-KW"/>
</dbReference>
<evidence type="ECO:0000313" key="3">
    <source>
        <dbReference type="EMBL" id="MBB3982566.1"/>
    </source>
</evidence>
<keyword evidence="4" id="KW-1185">Reference proteome</keyword>
<evidence type="ECO:0000313" key="4">
    <source>
        <dbReference type="Proteomes" id="UP000552757"/>
    </source>
</evidence>
<keyword evidence="2 3" id="KW-0808">Transferase</keyword>
<keyword evidence="1 3" id="KW-0489">Methyltransferase</keyword>
<dbReference type="SUPFAM" id="SSF53335">
    <property type="entry name" value="S-adenosyl-L-methionine-dependent methyltransferases"/>
    <property type="match status" value="1"/>
</dbReference>
<name>A0A7W6DFZ2_9SPHN</name>
<dbReference type="PANTHER" id="PTHR12049">
    <property type="entry name" value="PROTEIN ARGININE METHYLTRANSFERASE NDUFAF7, MITOCHONDRIAL"/>
    <property type="match status" value="1"/>
</dbReference>